<evidence type="ECO:0000256" key="3">
    <source>
        <dbReference type="SAM" id="SignalP"/>
    </source>
</evidence>
<dbReference type="Proteomes" id="UP000004853">
    <property type="component" value="Unassembled WGS sequence"/>
</dbReference>
<dbReference type="GO" id="GO:0055085">
    <property type="term" value="P:transmembrane transport"/>
    <property type="evidence" value="ECO:0007669"/>
    <property type="project" value="InterPro"/>
</dbReference>
<dbReference type="Pfam" id="PF03480">
    <property type="entry name" value="DctP"/>
    <property type="match status" value="2"/>
</dbReference>
<sequence>MQRRSFLKQAGLGAVATGAAISAPALAQDSPSISWRLASGFPAALDLRFGAGEIFRKFVSDATGGKFSIRQLADGEIAPAAELMDAVGAAKVECAHVSSGIYFAKNPAFCFDSAVPFGLDAGQMNAWMLEGDGLRLTRELFKAQKIINFPLGNTGSQMGLWSNREIKRATDLKDLRMRVDGLAAQVLAHLGVATQQAGAAAQAEEGKGAEAAKEAKPAEATKEAKPAEATKDAKDAKDAKPAEGAKPVDAAKPADNAKPADGAARTGPDAVAGAGAYDDGKLGLNKTAKFYYGPSWWAASEQLSLYINEEAWAKLPKHYQAVLEAAALAAHTRTTAAYAARNPAALAQLVAAGAQVRALPRSVMDAAFEASLQVYKDLSEKDPKFKAIHDNYMGFRDSAMPWFRLTRGAYDQYLGVALSARS</sequence>
<dbReference type="PATRIC" id="fig|1003200.3.peg.2741"/>
<dbReference type="OrthoDB" id="9769667at2"/>
<dbReference type="RefSeq" id="WP_006392785.1">
    <property type="nucleotide sequence ID" value="NZ_GL982453.1"/>
</dbReference>
<feature type="region of interest" description="Disordered" evidence="2">
    <location>
        <begin position="201"/>
        <end position="266"/>
    </location>
</feature>
<protein>
    <submittedName>
        <fullName evidence="4">Tat pathway signal sequence domain-containing protein 3</fullName>
    </submittedName>
</protein>
<feature type="compositionally biased region" description="Low complexity" evidence="2">
    <location>
        <begin position="244"/>
        <end position="266"/>
    </location>
</feature>
<evidence type="ECO:0000313" key="4">
    <source>
        <dbReference type="EMBL" id="EGP45823.1"/>
    </source>
</evidence>
<organism evidence="4 5">
    <name type="scientific">Achromobacter insuavis AXX-A</name>
    <dbReference type="NCBI Taxonomy" id="1003200"/>
    <lineage>
        <taxon>Bacteria</taxon>
        <taxon>Pseudomonadati</taxon>
        <taxon>Pseudomonadota</taxon>
        <taxon>Betaproteobacteria</taxon>
        <taxon>Burkholderiales</taxon>
        <taxon>Alcaligenaceae</taxon>
        <taxon>Achromobacter</taxon>
    </lineage>
</organism>
<dbReference type="Gene3D" id="3.40.190.170">
    <property type="entry name" value="Bacterial extracellular solute-binding protein, family 7"/>
    <property type="match status" value="2"/>
</dbReference>
<dbReference type="PROSITE" id="PS51318">
    <property type="entry name" value="TAT"/>
    <property type="match status" value="1"/>
</dbReference>
<feature type="compositionally biased region" description="Basic and acidic residues" evidence="2">
    <location>
        <begin position="204"/>
        <end position="243"/>
    </location>
</feature>
<evidence type="ECO:0000256" key="1">
    <source>
        <dbReference type="ARBA" id="ARBA00022729"/>
    </source>
</evidence>
<reference evidence="4 5" key="1">
    <citation type="submission" date="2011-06" db="EMBL/GenBank/DDBJ databases">
        <authorList>
            <person name="Bador J."/>
            <person name="Amoureux L."/>
            <person name="Neuwirth C."/>
        </authorList>
    </citation>
    <scope>NUCLEOTIDE SEQUENCE [LARGE SCALE GENOMIC DNA]</scope>
    <source>
        <strain evidence="4 5">AXX-A</strain>
    </source>
</reference>
<dbReference type="HOGENOM" id="CLU_036176_0_1_4"/>
<dbReference type="AlphaFoldDB" id="F7T1F5"/>
<dbReference type="InterPro" id="IPR038404">
    <property type="entry name" value="TRAP_DctP_sf"/>
</dbReference>
<gene>
    <name evidence="4" type="ORF">AXXA_13819</name>
</gene>
<keyword evidence="1 3" id="KW-0732">Signal</keyword>
<evidence type="ECO:0000256" key="2">
    <source>
        <dbReference type="SAM" id="MobiDB-lite"/>
    </source>
</evidence>
<accession>F7T1F5</accession>
<evidence type="ECO:0000313" key="5">
    <source>
        <dbReference type="Proteomes" id="UP000004853"/>
    </source>
</evidence>
<dbReference type="PANTHER" id="PTHR33376">
    <property type="match status" value="1"/>
</dbReference>
<comment type="caution">
    <text evidence="4">The sequence shown here is derived from an EMBL/GenBank/DDBJ whole genome shotgun (WGS) entry which is preliminary data.</text>
</comment>
<dbReference type="PANTHER" id="PTHR33376:SF5">
    <property type="entry name" value="EXTRACYTOPLASMIC SOLUTE RECEPTOR PROTEIN"/>
    <property type="match status" value="1"/>
</dbReference>
<dbReference type="eggNOG" id="COG4663">
    <property type="taxonomic scope" value="Bacteria"/>
</dbReference>
<dbReference type="InterPro" id="IPR006311">
    <property type="entry name" value="TAT_signal"/>
</dbReference>
<proteinExistence type="predicted"/>
<dbReference type="InterPro" id="IPR018389">
    <property type="entry name" value="DctP_fam"/>
</dbReference>
<feature type="chain" id="PRO_5003362331" evidence="3">
    <location>
        <begin position="28"/>
        <end position="422"/>
    </location>
</feature>
<feature type="signal peptide" evidence="3">
    <location>
        <begin position="1"/>
        <end position="27"/>
    </location>
</feature>
<dbReference type="EMBL" id="AFRQ01000052">
    <property type="protein sequence ID" value="EGP45823.1"/>
    <property type="molecule type" value="Genomic_DNA"/>
</dbReference>
<name>F7T1F5_9BURK</name>